<accession>A0A5B8J222</accession>
<proteinExistence type="predicted"/>
<comment type="subcellular location">
    <subcellularLocation>
        <location evidence="1">Secreted</location>
        <location evidence="1">Cell wall</location>
    </subcellularLocation>
</comment>
<dbReference type="GO" id="GO:0007155">
    <property type="term" value="P:cell adhesion"/>
    <property type="evidence" value="ECO:0007669"/>
    <property type="project" value="UniProtKB-KW"/>
</dbReference>
<keyword evidence="3" id="KW-0964">Secreted</keyword>
<dbReference type="Proteomes" id="UP000320580">
    <property type="component" value="Chromosome"/>
</dbReference>
<feature type="domain" description="Chaplin" evidence="7">
    <location>
        <begin position="57"/>
        <end position="97"/>
    </location>
</feature>
<dbReference type="AlphaFoldDB" id="A0A5B8J222"/>
<keyword evidence="6" id="KW-0034">Amyloid</keyword>
<evidence type="ECO:0000256" key="3">
    <source>
        <dbReference type="ARBA" id="ARBA00022525"/>
    </source>
</evidence>
<evidence type="ECO:0000313" key="9">
    <source>
        <dbReference type="Proteomes" id="UP000320580"/>
    </source>
</evidence>
<evidence type="ECO:0000259" key="7">
    <source>
        <dbReference type="Pfam" id="PF03777"/>
    </source>
</evidence>
<dbReference type="RefSeq" id="WP_146479122.1">
    <property type="nucleotide sequence ID" value="NZ_CP042266.1"/>
</dbReference>
<reference evidence="8 9" key="1">
    <citation type="submission" date="2019-07" db="EMBL/GenBank/DDBJ databases">
        <authorList>
            <person name="Zhu P."/>
        </authorList>
    </citation>
    <scope>NUCLEOTIDE SEQUENCE [LARGE SCALE GENOMIC DNA]</scope>
    <source>
        <strain evidence="8 9">SSL-25</strain>
    </source>
</reference>
<sequence length="103" mass="9756">MGDSAQSWSVTSGRGGARAALLGAVAGVALLPAVGAAHASVIGVGNPAFGNTCANLGGARTAGSTVAGSGLASGNLAGLPLNLTRNQCGNSGIVCTAVFRAQY</sequence>
<evidence type="ECO:0000256" key="1">
    <source>
        <dbReference type="ARBA" id="ARBA00004191"/>
    </source>
</evidence>
<keyword evidence="2" id="KW-0134">Cell wall</keyword>
<keyword evidence="4" id="KW-0732">Signal</keyword>
<evidence type="ECO:0000256" key="5">
    <source>
        <dbReference type="ARBA" id="ARBA00022889"/>
    </source>
</evidence>
<evidence type="ECO:0000256" key="2">
    <source>
        <dbReference type="ARBA" id="ARBA00022512"/>
    </source>
</evidence>
<dbReference type="InterPro" id="IPR005528">
    <property type="entry name" value="ChpA-H"/>
</dbReference>
<keyword evidence="9" id="KW-1185">Reference proteome</keyword>
<evidence type="ECO:0000256" key="4">
    <source>
        <dbReference type="ARBA" id="ARBA00022729"/>
    </source>
</evidence>
<dbReference type="KEGG" id="sqz:FQU76_03965"/>
<keyword evidence="5" id="KW-0130">Cell adhesion</keyword>
<gene>
    <name evidence="8" type="ORF">FQU76_03965</name>
</gene>
<name>A0A5B8J222_9ACTN</name>
<dbReference type="Pfam" id="PF03777">
    <property type="entry name" value="ChpA-C"/>
    <property type="match status" value="1"/>
</dbReference>
<dbReference type="EMBL" id="CP042266">
    <property type="protein sequence ID" value="QDY75815.1"/>
    <property type="molecule type" value="Genomic_DNA"/>
</dbReference>
<evidence type="ECO:0000313" key="8">
    <source>
        <dbReference type="EMBL" id="QDY75815.1"/>
    </source>
</evidence>
<protein>
    <submittedName>
        <fullName evidence="8">DUF320 domain-containing protein</fullName>
    </submittedName>
</protein>
<organism evidence="8 9">
    <name type="scientific">Streptomyces qinzhouensis</name>
    <dbReference type="NCBI Taxonomy" id="2599401"/>
    <lineage>
        <taxon>Bacteria</taxon>
        <taxon>Bacillati</taxon>
        <taxon>Actinomycetota</taxon>
        <taxon>Actinomycetes</taxon>
        <taxon>Kitasatosporales</taxon>
        <taxon>Streptomycetaceae</taxon>
        <taxon>Streptomyces</taxon>
    </lineage>
</organism>
<evidence type="ECO:0000256" key="6">
    <source>
        <dbReference type="ARBA" id="ARBA00023087"/>
    </source>
</evidence>